<keyword evidence="2" id="KW-0472">Membrane</keyword>
<gene>
    <name evidence="3" type="ORF">ETF27_05950</name>
</gene>
<feature type="transmembrane region" description="Helical" evidence="2">
    <location>
        <begin position="87"/>
        <end position="107"/>
    </location>
</feature>
<keyword evidence="2" id="KW-1133">Transmembrane helix</keyword>
<proteinExistence type="predicted"/>
<accession>A0A5C8GJC5</accession>
<dbReference type="Proteomes" id="UP000321612">
    <property type="component" value="Unassembled WGS sequence"/>
</dbReference>
<evidence type="ECO:0000313" key="3">
    <source>
        <dbReference type="EMBL" id="TXJ62106.1"/>
    </source>
</evidence>
<sequence length="160" mass="18427">MDYKYIEQLMERYWRCETTLHEEDILRTFFSQEDVPAEFLPYKDLFVYGREQKESDALDDEFDRKVLGMIREDEPVKARTITMRQRLIPLFKAAAVVAIVLTLGNAIQTAIQPKDAQLQQTEVANTNQTREGLSVAKADSTHSDSLQSTTSQPQQQVIIK</sequence>
<dbReference type="AlphaFoldDB" id="A0A5C8GJC5"/>
<dbReference type="OrthoDB" id="1098521at2"/>
<evidence type="ECO:0000313" key="4">
    <source>
        <dbReference type="Proteomes" id="UP000321612"/>
    </source>
</evidence>
<comment type="caution">
    <text evidence="3">The sequence shown here is derived from an EMBL/GenBank/DDBJ whole genome shotgun (WGS) entry which is preliminary data.</text>
</comment>
<keyword evidence="2" id="KW-0812">Transmembrane</keyword>
<feature type="region of interest" description="Disordered" evidence="1">
    <location>
        <begin position="128"/>
        <end position="160"/>
    </location>
</feature>
<evidence type="ECO:0000256" key="2">
    <source>
        <dbReference type="SAM" id="Phobius"/>
    </source>
</evidence>
<evidence type="ECO:0000256" key="1">
    <source>
        <dbReference type="SAM" id="MobiDB-lite"/>
    </source>
</evidence>
<reference evidence="4" key="1">
    <citation type="submission" date="2019-05" db="EMBL/GenBank/DDBJ databases">
        <title>Prevotella brunnea sp. nov., isolated from a wound of a patient.</title>
        <authorList>
            <person name="Buhl M."/>
        </authorList>
    </citation>
    <scope>NUCLEOTIDE SEQUENCE [LARGE SCALE GENOMIC DNA]</scope>
    <source>
        <strain evidence="4">A2672</strain>
    </source>
</reference>
<organism evidence="3 4">
    <name type="scientific">Prevotella brunnea</name>
    <dbReference type="NCBI Taxonomy" id="2508867"/>
    <lineage>
        <taxon>Bacteria</taxon>
        <taxon>Pseudomonadati</taxon>
        <taxon>Bacteroidota</taxon>
        <taxon>Bacteroidia</taxon>
        <taxon>Bacteroidales</taxon>
        <taxon>Prevotellaceae</taxon>
        <taxon>Prevotella</taxon>
    </lineage>
</organism>
<dbReference type="EMBL" id="SDIK01000042">
    <property type="protein sequence ID" value="TXJ62106.1"/>
    <property type="molecule type" value="Genomic_DNA"/>
</dbReference>
<feature type="compositionally biased region" description="Low complexity" evidence="1">
    <location>
        <begin position="147"/>
        <end position="160"/>
    </location>
</feature>
<dbReference type="RefSeq" id="WP_130830308.1">
    <property type="nucleotide sequence ID" value="NZ_SDIK01000042.1"/>
</dbReference>
<name>A0A5C8GJC5_9BACT</name>
<keyword evidence="3" id="KW-0670">Pyruvate</keyword>
<protein>
    <submittedName>
        <fullName evidence="3">Pyruvate ferredoxin oxidoreductase</fullName>
    </submittedName>
</protein>
<keyword evidence="4" id="KW-1185">Reference proteome</keyword>